<organism evidence="1 2">
    <name type="scientific">Argiope bruennichi</name>
    <name type="common">Wasp spider</name>
    <name type="synonym">Aranea bruennichi</name>
    <dbReference type="NCBI Taxonomy" id="94029"/>
    <lineage>
        <taxon>Eukaryota</taxon>
        <taxon>Metazoa</taxon>
        <taxon>Ecdysozoa</taxon>
        <taxon>Arthropoda</taxon>
        <taxon>Chelicerata</taxon>
        <taxon>Arachnida</taxon>
        <taxon>Araneae</taxon>
        <taxon>Araneomorphae</taxon>
        <taxon>Entelegynae</taxon>
        <taxon>Araneoidea</taxon>
        <taxon>Araneidae</taxon>
        <taxon>Argiope</taxon>
    </lineage>
</organism>
<sequence length="135" mass="14835">MSLTNIQPLIRHSSSAFFLSNLSIFPHLSNILYGVPFEPFTSFIDDDYNYDSTSVMETISFHLTDENVPRELASSKYRNYWRRADKLATTDSNVRSSADSEILTTQDGGSLAGVVEGGVSPRIAIITHASSGQLG</sequence>
<proteinExistence type="predicted"/>
<gene>
    <name evidence="1" type="ORF">HNY73_007790</name>
</gene>
<dbReference type="AlphaFoldDB" id="A0A8T0FFS1"/>
<reference evidence="1" key="1">
    <citation type="journal article" date="2020" name="bioRxiv">
        <title>Chromosome-level reference genome of the European wasp spider Argiope bruennichi: a resource for studies on range expansion and evolutionary adaptation.</title>
        <authorList>
            <person name="Sheffer M.M."/>
            <person name="Hoppe A."/>
            <person name="Krehenwinkel H."/>
            <person name="Uhl G."/>
            <person name="Kuss A.W."/>
            <person name="Jensen L."/>
            <person name="Jensen C."/>
            <person name="Gillespie R.G."/>
            <person name="Hoff K.J."/>
            <person name="Prost S."/>
        </authorList>
    </citation>
    <scope>NUCLEOTIDE SEQUENCE</scope>
</reference>
<protein>
    <submittedName>
        <fullName evidence="1">Uncharacterized protein</fullName>
    </submittedName>
</protein>
<name>A0A8T0FFS1_ARGBR</name>
<comment type="caution">
    <text evidence="1">The sequence shown here is derived from an EMBL/GenBank/DDBJ whole genome shotgun (WGS) entry which is preliminary data.</text>
</comment>
<reference evidence="1" key="2">
    <citation type="submission" date="2020-06" db="EMBL/GenBank/DDBJ databases">
        <authorList>
            <person name="Sheffer M."/>
        </authorList>
    </citation>
    <scope>NUCLEOTIDE SEQUENCE</scope>
</reference>
<evidence type="ECO:0000313" key="2">
    <source>
        <dbReference type="Proteomes" id="UP000807504"/>
    </source>
</evidence>
<accession>A0A8T0FFS1</accession>
<keyword evidence="2" id="KW-1185">Reference proteome</keyword>
<evidence type="ECO:0000313" key="1">
    <source>
        <dbReference type="EMBL" id="KAF8789886.1"/>
    </source>
</evidence>
<dbReference type="Proteomes" id="UP000807504">
    <property type="component" value="Unassembled WGS sequence"/>
</dbReference>
<dbReference type="EMBL" id="JABXBU010000012">
    <property type="protein sequence ID" value="KAF8789886.1"/>
    <property type="molecule type" value="Genomic_DNA"/>
</dbReference>